<dbReference type="AlphaFoldDB" id="I0ICS9"/>
<evidence type="ECO:0000256" key="1">
    <source>
        <dbReference type="SAM" id="MobiDB-lite"/>
    </source>
</evidence>
<name>I0ICS9_PHYMF</name>
<evidence type="ECO:0000313" key="2">
    <source>
        <dbReference type="EMBL" id="BAM03067.1"/>
    </source>
</evidence>
<proteinExistence type="predicted"/>
<reference evidence="2 3" key="1">
    <citation type="submission" date="2012-02" db="EMBL/GenBank/DDBJ databases">
        <title>Complete genome sequence of Phycisphaera mikurensis NBRC 102666.</title>
        <authorList>
            <person name="Ankai A."/>
            <person name="Hosoyama A."/>
            <person name="Terui Y."/>
            <person name="Sekine M."/>
            <person name="Fukai R."/>
            <person name="Kato Y."/>
            <person name="Nakamura S."/>
            <person name="Yamada-Narita S."/>
            <person name="Kawakoshi A."/>
            <person name="Fukunaga Y."/>
            <person name="Yamazaki S."/>
            <person name="Fujita N."/>
        </authorList>
    </citation>
    <scope>NUCLEOTIDE SEQUENCE [LARGE SCALE GENOMIC DNA]</scope>
    <source>
        <strain evidence="3">NBRC 102666 / KCTC 22515 / FYK2301M01</strain>
    </source>
</reference>
<accession>I0ICS9</accession>
<sequence>MGSAGWAWGDGRIGGRSRRRRGRVFGFPGKAPRLAGERRGGGSWAGFAASERDP</sequence>
<keyword evidence="3" id="KW-1185">Reference proteome</keyword>
<dbReference type="EMBL" id="AP012338">
    <property type="protein sequence ID" value="BAM03067.1"/>
    <property type="molecule type" value="Genomic_DNA"/>
</dbReference>
<organism evidence="2 3">
    <name type="scientific">Phycisphaera mikurensis (strain NBRC 102666 / KCTC 22515 / FYK2301M01)</name>
    <dbReference type="NCBI Taxonomy" id="1142394"/>
    <lineage>
        <taxon>Bacteria</taxon>
        <taxon>Pseudomonadati</taxon>
        <taxon>Planctomycetota</taxon>
        <taxon>Phycisphaerae</taxon>
        <taxon>Phycisphaerales</taxon>
        <taxon>Phycisphaeraceae</taxon>
        <taxon>Phycisphaera</taxon>
    </lineage>
</organism>
<dbReference type="KEGG" id="phm:PSMK_09080"/>
<feature type="region of interest" description="Disordered" evidence="1">
    <location>
        <begin position="1"/>
        <end position="54"/>
    </location>
</feature>
<dbReference type="HOGENOM" id="CLU_3046432_0_0_0"/>
<gene>
    <name evidence="2" type="ordered locus">PSMK_09080</name>
</gene>
<evidence type="ECO:0000313" key="3">
    <source>
        <dbReference type="Proteomes" id="UP000007881"/>
    </source>
</evidence>
<dbReference type="Proteomes" id="UP000007881">
    <property type="component" value="Chromosome"/>
</dbReference>
<protein>
    <submittedName>
        <fullName evidence="2">Uncharacterized protein</fullName>
    </submittedName>
</protein>